<feature type="domain" description="DUF397" evidence="1">
    <location>
        <begin position="13"/>
        <end position="65"/>
    </location>
</feature>
<accession>A0ABU2LVC9</accession>
<gene>
    <name evidence="2" type="ORF">RNC47_24805</name>
</gene>
<sequence length="67" mass="7345">MINARSRDETSDLTWFKSSYSSSQGGDCVEVAAGPDRVHIRDSKSMFGPQLALTPASWATFIGQLHE</sequence>
<dbReference type="Pfam" id="PF04149">
    <property type="entry name" value="DUF397"/>
    <property type="match status" value="1"/>
</dbReference>
<dbReference type="InterPro" id="IPR007278">
    <property type="entry name" value="DUF397"/>
</dbReference>
<reference evidence="3" key="1">
    <citation type="submission" date="2023-07" db="EMBL/GenBank/DDBJ databases">
        <title>30 novel species of actinomycetes from the DSMZ collection.</title>
        <authorList>
            <person name="Nouioui I."/>
        </authorList>
    </citation>
    <scope>NUCLEOTIDE SEQUENCE [LARGE SCALE GENOMIC DNA]</scope>
    <source>
        <strain evidence="3">DSM 44918</strain>
    </source>
</reference>
<comment type="caution">
    <text evidence="2">The sequence shown here is derived from an EMBL/GenBank/DDBJ whole genome shotgun (WGS) entry which is preliminary data.</text>
</comment>
<protein>
    <submittedName>
        <fullName evidence="2">DUF397 domain-containing protein</fullName>
    </submittedName>
</protein>
<dbReference type="EMBL" id="JAVREM010000042">
    <property type="protein sequence ID" value="MDT0321555.1"/>
    <property type="molecule type" value="Genomic_DNA"/>
</dbReference>
<evidence type="ECO:0000259" key="1">
    <source>
        <dbReference type="Pfam" id="PF04149"/>
    </source>
</evidence>
<proteinExistence type="predicted"/>
<dbReference type="RefSeq" id="WP_311601777.1">
    <property type="nucleotide sequence ID" value="NZ_JAVREM010000042.1"/>
</dbReference>
<evidence type="ECO:0000313" key="3">
    <source>
        <dbReference type="Proteomes" id="UP001183420"/>
    </source>
</evidence>
<name>A0ABU2LVC9_9ACTN</name>
<organism evidence="2 3">
    <name type="scientific">Streptomyces millisiae</name>
    <dbReference type="NCBI Taxonomy" id="3075542"/>
    <lineage>
        <taxon>Bacteria</taxon>
        <taxon>Bacillati</taxon>
        <taxon>Actinomycetota</taxon>
        <taxon>Actinomycetes</taxon>
        <taxon>Kitasatosporales</taxon>
        <taxon>Streptomycetaceae</taxon>
        <taxon>Streptomyces</taxon>
    </lineage>
</organism>
<keyword evidence="3" id="KW-1185">Reference proteome</keyword>
<evidence type="ECO:0000313" key="2">
    <source>
        <dbReference type="EMBL" id="MDT0321555.1"/>
    </source>
</evidence>
<dbReference type="Proteomes" id="UP001183420">
    <property type="component" value="Unassembled WGS sequence"/>
</dbReference>